<protein>
    <submittedName>
        <fullName evidence="2">Uncharacterized protein</fullName>
    </submittedName>
</protein>
<accession>A0ABS5A6F5</accession>
<dbReference type="Proteomes" id="UP001519363">
    <property type="component" value="Unassembled WGS sequence"/>
</dbReference>
<gene>
    <name evidence="2" type="ORF">JOF53_000684</name>
</gene>
<name>A0ABS5A6F5_9PSEU</name>
<sequence length="64" mass="7229">MRVGPANPLIVTAFRCLPRLYDRLVGPLFRLAGLTKTPVRHTQGTVFTPRPDLEEMQGRWPAGR</sequence>
<evidence type="ECO:0000313" key="2">
    <source>
        <dbReference type="EMBL" id="MBP2471812.1"/>
    </source>
</evidence>
<comment type="caution">
    <text evidence="2">The sequence shown here is derived from an EMBL/GenBank/DDBJ whole genome shotgun (WGS) entry which is preliminary data.</text>
</comment>
<organism evidence="2 3">
    <name type="scientific">Crossiella equi</name>
    <dbReference type="NCBI Taxonomy" id="130796"/>
    <lineage>
        <taxon>Bacteria</taxon>
        <taxon>Bacillati</taxon>
        <taxon>Actinomycetota</taxon>
        <taxon>Actinomycetes</taxon>
        <taxon>Pseudonocardiales</taxon>
        <taxon>Pseudonocardiaceae</taxon>
        <taxon>Crossiella</taxon>
    </lineage>
</organism>
<proteinExistence type="predicted"/>
<evidence type="ECO:0000313" key="3">
    <source>
        <dbReference type="Proteomes" id="UP001519363"/>
    </source>
</evidence>
<keyword evidence="3" id="KW-1185">Reference proteome</keyword>
<dbReference type="EMBL" id="JAGIOO010000001">
    <property type="protein sequence ID" value="MBP2471812.1"/>
    <property type="molecule type" value="Genomic_DNA"/>
</dbReference>
<evidence type="ECO:0000256" key="1">
    <source>
        <dbReference type="SAM" id="MobiDB-lite"/>
    </source>
</evidence>
<reference evidence="2 3" key="1">
    <citation type="submission" date="2021-03" db="EMBL/GenBank/DDBJ databases">
        <title>Sequencing the genomes of 1000 actinobacteria strains.</title>
        <authorList>
            <person name="Klenk H.-P."/>
        </authorList>
    </citation>
    <scope>NUCLEOTIDE SEQUENCE [LARGE SCALE GENOMIC DNA]</scope>
    <source>
        <strain evidence="2 3">DSM 44580</strain>
    </source>
</reference>
<feature type="region of interest" description="Disordered" evidence="1">
    <location>
        <begin position="42"/>
        <end position="64"/>
    </location>
</feature>